<proteinExistence type="predicted"/>
<comment type="caution">
    <text evidence="1">The sequence shown here is derived from an EMBL/GenBank/DDBJ whole genome shotgun (WGS) entry which is preliminary data.</text>
</comment>
<sequence length="72" mass="8437">MATSTSIRLDDELSKWIKEFADFNGTTKTKVISDILREKMEDDKDYLDGIQSIEDSKDEPLISKEEMMKRYL</sequence>
<keyword evidence="2" id="KW-1185">Reference proteome</keyword>
<dbReference type="RefSeq" id="WP_207673024.1">
    <property type="nucleotide sequence ID" value="NZ_JAFREM010000012.1"/>
</dbReference>
<dbReference type="SUPFAM" id="SSF47598">
    <property type="entry name" value="Ribbon-helix-helix"/>
    <property type="match status" value="1"/>
</dbReference>
<name>A0ABS3L8Z3_9ENTE</name>
<protein>
    <recommendedName>
        <fullName evidence="3">CopG family transcriptional regulator</fullName>
    </recommendedName>
</protein>
<gene>
    <name evidence="1" type="ORF">JZO70_07995</name>
</gene>
<dbReference type="InterPro" id="IPR046257">
    <property type="entry name" value="DUF6290"/>
</dbReference>
<accession>A0ABS3L8Z3</accession>
<dbReference type="Pfam" id="PF19807">
    <property type="entry name" value="DUF6290"/>
    <property type="match status" value="1"/>
</dbReference>
<reference evidence="1 2" key="1">
    <citation type="submission" date="2021-03" db="EMBL/GenBank/DDBJ databases">
        <title>Enterococcal diversity collection.</title>
        <authorList>
            <person name="Gilmore M.S."/>
            <person name="Schwartzman J."/>
            <person name="Van Tyne D."/>
            <person name="Martin M."/>
            <person name="Earl A.M."/>
            <person name="Manson A.L."/>
            <person name="Straub T."/>
            <person name="Salamzade R."/>
            <person name="Saavedra J."/>
            <person name="Lebreton F."/>
            <person name="Prichula J."/>
            <person name="Schaufler K."/>
            <person name="Gaca A."/>
            <person name="Sgardioli B."/>
            <person name="Wagenaar J."/>
            <person name="Strong T."/>
        </authorList>
    </citation>
    <scope>NUCLEOTIDE SEQUENCE [LARGE SCALE GENOMIC DNA]</scope>
    <source>
        <strain evidence="1 2">669A</strain>
    </source>
</reference>
<dbReference type="EMBL" id="JAFREM010000012">
    <property type="protein sequence ID" value="MBO1306099.1"/>
    <property type="molecule type" value="Genomic_DNA"/>
</dbReference>
<dbReference type="InterPro" id="IPR010985">
    <property type="entry name" value="Ribbon_hlx_hlx"/>
</dbReference>
<organism evidence="1 2">
    <name type="scientific">Candidatus Enterococcus moelleringii</name>
    <dbReference type="NCBI Taxonomy" id="2815325"/>
    <lineage>
        <taxon>Bacteria</taxon>
        <taxon>Bacillati</taxon>
        <taxon>Bacillota</taxon>
        <taxon>Bacilli</taxon>
        <taxon>Lactobacillales</taxon>
        <taxon>Enterococcaceae</taxon>
        <taxon>Enterococcus</taxon>
    </lineage>
</organism>
<dbReference type="Proteomes" id="UP000664601">
    <property type="component" value="Unassembled WGS sequence"/>
</dbReference>
<evidence type="ECO:0000313" key="1">
    <source>
        <dbReference type="EMBL" id="MBO1306099.1"/>
    </source>
</evidence>
<evidence type="ECO:0008006" key="3">
    <source>
        <dbReference type="Google" id="ProtNLM"/>
    </source>
</evidence>
<evidence type="ECO:0000313" key="2">
    <source>
        <dbReference type="Proteomes" id="UP000664601"/>
    </source>
</evidence>